<organism evidence="1 2">
    <name type="scientific">Dichomitus squalens</name>
    <dbReference type="NCBI Taxonomy" id="114155"/>
    <lineage>
        <taxon>Eukaryota</taxon>
        <taxon>Fungi</taxon>
        <taxon>Dikarya</taxon>
        <taxon>Basidiomycota</taxon>
        <taxon>Agaricomycotina</taxon>
        <taxon>Agaricomycetes</taxon>
        <taxon>Polyporales</taxon>
        <taxon>Polyporaceae</taxon>
        <taxon>Dichomitus</taxon>
    </lineage>
</organism>
<evidence type="ECO:0000313" key="1">
    <source>
        <dbReference type="EMBL" id="TBU63232.1"/>
    </source>
</evidence>
<dbReference type="Proteomes" id="UP000292082">
    <property type="component" value="Unassembled WGS sequence"/>
</dbReference>
<dbReference type="STRING" id="114155.A0A4Q9Q6Z3"/>
<reference evidence="1 2" key="1">
    <citation type="submission" date="2019-01" db="EMBL/GenBank/DDBJ databases">
        <title>Draft genome sequences of three monokaryotic isolates of the white-rot basidiomycete fungus Dichomitus squalens.</title>
        <authorList>
            <consortium name="DOE Joint Genome Institute"/>
            <person name="Lopez S.C."/>
            <person name="Andreopoulos B."/>
            <person name="Pangilinan J."/>
            <person name="Lipzen A."/>
            <person name="Riley R."/>
            <person name="Ahrendt S."/>
            <person name="Ng V."/>
            <person name="Barry K."/>
            <person name="Daum C."/>
            <person name="Grigoriev I.V."/>
            <person name="Hilden K.S."/>
            <person name="Makela M.R."/>
            <person name="de Vries R.P."/>
        </authorList>
    </citation>
    <scope>NUCLEOTIDE SEQUENCE [LARGE SCALE GENOMIC DNA]</scope>
    <source>
        <strain evidence="1 2">CBS 464.89</strain>
    </source>
</reference>
<name>A0A4Q9Q6Z3_9APHY</name>
<dbReference type="Pfam" id="PF03134">
    <property type="entry name" value="TB2_DP1_HVA22"/>
    <property type="match status" value="1"/>
</dbReference>
<dbReference type="AlphaFoldDB" id="A0A4Q9Q6Z3"/>
<proteinExistence type="predicted"/>
<gene>
    <name evidence="1" type="ORF">BD310DRAFT_800898</name>
</gene>
<protein>
    <submittedName>
        <fullName evidence="1">Uncharacterized protein</fullName>
    </submittedName>
</protein>
<dbReference type="InterPro" id="IPR004345">
    <property type="entry name" value="TB2_DP1_HVA22"/>
</dbReference>
<evidence type="ECO:0000313" key="2">
    <source>
        <dbReference type="Proteomes" id="UP000292082"/>
    </source>
</evidence>
<accession>A0A4Q9Q6Z3</accession>
<feature type="non-terminal residue" evidence="1">
    <location>
        <position position="139"/>
    </location>
</feature>
<dbReference type="EMBL" id="ML145090">
    <property type="protein sequence ID" value="TBU63232.1"/>
    <property type="molecule type" value="Genomic_DNA"/>
</dbReference>
<keyword evidence="2" id="KW-1185">Reference proteome</keyword>
<sequence length="139" mass="15885">MPLVVPVLRLAYTFLNVFETFKTLRLPPPSARNGGQPSQRAMAARKRSMKGVMTVWMVWACFMLYERWVETFVWLFVPFYSEVKSLFILFFLLTRAKGAEPVFLHVIRPVIKPYTVPLDALCDTAASFGDLVILVALIP</sequence>